<evidence type="ECO:0000313" key="2">
    <source>
        <dbReference type="Proteomes" id="UP001183629"/>
    </source>
</evidence>
<dbReference type="RefSeq" id="WP_310409363.1">
    <property type="nucleotide sequence ID" value="NZ_JAVDYC010000001.1"/>
</dbReference>
<reference evidence="1 2" key="1">
    <citation type="submission" date="2023-07" db="EMBL/GenBank/DDBJ databases">
        <title>Sequencing the genomes of 1000 actinobacteria strains.</title>
        <authorList>
            <person name="Klenk H.-P."/>
        </authorList>
    </citation>
    <scope>NUCLEOTIDE SEQUENCE [LARGE SCALE GENOMIC DNA]</scope>
    <source>
        <strain evidence="1 2">DSM 44711</strain>
    </source>
</reference>
<proteinExistence type="predicted"/>
<evidence type="ECO:0000313" key="1">
    <source>
        <dbReference type="EMBL" id="MDR7320733.1"/>
    </source>
</evidence>
<keyword evidence="2" id="KW-1185">Reference proteome</keyword>
<sequence length="50" mass="5706">MVHVPRTEHLGDLLADLSAPERERLARSEVTLLDYLDRLARRGEWPPSAP</sequence>
<protein>
    <submittedName>
        <fullName evidence="1">Uncharacterized protein</fullName>
    </submittedName>
</protein>
<dbReference type="AlphaFoldDB" id="A0AAE3ZIX4"/>
<organism evidence="1 2">
    <name type="scientific">Catenuloplanes niger</name>
    <dbReference type="NCBI Taxonomy" id="587534"/>
    <lineage>
        <taxon>Bacteria</taxon>
        <taxon>Bacillati</taxon>
        <taxon>Actinomycetota</taxon>
        <taxon>Actinomycetes</taxon>
        <taxon>Micromonosporales</taxon>
        <taxon>Micromonosporaceae</taxon>
        <taxon>Catenuloplanes</taxon>
    </lineage>
</organism>
<name>A0AAE3ZIX4_9ACTN</name>
<gene>
    <name evidence="1" type="ORF">J2S44_000983</name>
</gene>
<comment type="caution">
    <text evidence="1">The sequence shown here is derived from an EMBL/GenBank/DDBJ whole genome shotgun (WGS) entry which is preliminary data.</text>
</comment>
<dbReference type="Proteomes" id="UP001183629">
    <property type="component" value="Unassembled WGS sequence"/>
</dbReference>
<dbReference type="EMBL" id="JAVDYC010000001">
    <property type="protein sequence ID" value="MDR7320733.1"/>
    <property type="molecule type" value="Genomic_DNA"/>
</dbReference>
<accession>A0AAE3ZIX4</accession>